<gene>
    <name evidence="1" type="ORF">MANAM107_21870</name>
</gene>
<sequence length="172" mass="18974">MTAQTTDMRRLVLVRHSKASHDALTDIERPLTAKGAALADLLARELRSRLISTDLLLVSPAARARDTARPIRSRLEPARTSVHEEIYTMGATGILDLLAQEGRDARSIVVVGHEPTVSILGHMLHDTDDDIAAQISFGVPTATAVLIDVPTTWTRLEPRSARIREIFTARRR</sequence>
<proteinExistence type="predicted"/>
<dbReference type="InterPro" id="IPR013078">
    <property type="entry name" value="His_Pase_superF_clade-1"/>
</dbReference>
<name>A0ABN6K7S0_9ACTO</name>
<accession>A0ABN6K7S0</accession>
<dbReference type="CDD" id="cd07067">
    <property type="entry name" value="HP_PGM_like"/>
    <property type="match status" value="1"/>
</dbReference>
<protein>
    <submittedName>
        <fullName evidence="1">Phosphohistidine phosphatase</fullName>
    </submittedName>
</protein>
<reference evidence="1 2" key="1">
    <citation type="submission" date="2021-08" db="EMBL/GenBank/DDBJ databases">
        <title>Whole genome sequence of novel Actinomyces species strain MAS-1.</title>
        <authorList>
            <person name="Saito M."/>
            <person name="Kuwahara N."/>
            <person name="Takizawa T."/>
            <person name="Gotouda H."/>
            <person name="Ochiai T."/>
        </authorList>
    </citation>
    <scope>NUCLEOTIDE SEQUENCE [LARGE SCALE GENOMIC DNA]</scope>
    <source>
        <strain evidence="1 2">MAS-1</strain>
    </source>
</reference>
<dbReference type="SMART" id="SM00855">
    <property type="entry name" value="PGAM"/>
    <property type="match status" value="1"/>
</dbReference>
<dbReference type="Pfam" id="PF00300">
    <property type="entry name" value="His_Phos_1"/>
    <property type="match status" value="1"/>
</dbReference>
<dbReference type="EMBL" id="AP025017">
    <property type="protein sequence ID" value="BDA65353.1"/>
    <property type="molecule type" value="Genomic_DNA"/>
</dbReference>
<evidence type="ECO:0000313" key="2">
    <source>
        <dbReference type="Proteomes" id="UP000824496"/>
    </source>
</evidence>
<evidence type="ECO:0000313" key="1">
    <source>
        <dbReference type="EMBL" id="BDA65353.1"/>
    </source>
</evidence>
<keyword evidence="2" id="KW-1185">Reference proteome</keyword>
<dbReference type="Gene3D" id="3.40.50.1240">
    <property type="entry name" value="Phosphoglycerate mutase-like"/>
    <property type="match status" value="1"/>
</dbReference>
<dbReference type="SUPFAM" id="SSF53254">
    <property type="entry name" value="Phosphoglycerate mutase-like"/>
    <property type="match status" value="1"/>
</dbReference>
<dbReference type="Proteomes" id="UP000824496">
    <property type="component" value="Chromosome"/>
</dbReference>
<organism evidence="1 2">
    <name type="scientific">Actinomyces capricornis</name>
    <dbReference type="NCBI Taxonomy" id="2755559"/>
    <lineage>
        <taxon>Bacteria</taxon>
        <taxon>Bacillati</taxon>
        <taxon>Actinomycetota</taxon>
        <taxon>Actinomycetes</taxon>
        <taxon>Actinomycetales</taxon>
        <taxon>Actinomycetaceae</taxon>
        <taxon>Actinomyces</taxon>
    </lineage>
</organism>
<dbReference type="InterPro" id="IPR029033">
    <property type="entry name" value="His_PPase_superfam"/>
</dbReference>